<feature type="domain" description="DUF4859" evidence="2">
    <location>
        <begin position="549"/>
        <end position="673"/>
    </location>
</feature>
<gene>
    <name evidence="3" type="ORF">ACFFK8_04225</name>
</gene>
<dbReference type="InterPro" id="IPR032339">
    <property type="entry name" value="DUF4859"/>
</dbReference>
<feature type="signal peptide" evidence="1">
    <location>
        <begin position="1"/>
        <end position="24"/>
    </location>
</feature>
<keyword evidence="1" id="KW-0732">Signal</keyword>
<dbReference type="Pfam" id="PF16151">
    <property type="entry name" value="DUF4859"/>
    <property type="match status" value="1"/>
</dbReference>
<feature type="chain" id="PRO_5046004977" evidence="1">
    <location>
        <begin position="25"/>
        <end position="746"/>
    </location>
</feature>
<comment type="caution">
    <text evidence="3">The sequence shown here is derived from an EMBL/GenBank/DDBJ whole genome shotgun (WGS) entry which is preliminary data.</text>
</comment>
<protein>
    <submittedName>
        <fullName evidence="3">DUF6055 domain-containing protein</fullName>
    </submittedName>
</protein>
<evidence type="ECO:0000259" key="2">
    <source>
        <dbReference type="Pfam" id="PF16151"/>
    </source>
</evidence>
<sequence length="746" mass="82813">MMKRNLLIALLSILLFGTSAGVWAAPTTRAASPTSSASAAANPGKAQKSIYIPLEWRNQGANKLYAEQDPRNEYTWSKSRSIENDDIIIYWDKGYGDTKPSDLRKDDFFYVDLEDLLNKCQQFYNLYYNKLGFVNPATTSLNKYKTIVCLCHTRDWTCFGAGYDFVVNALWLNPATCKPVGFSVAHEVGHAFHYMCYADASGNNPVSSSTIGTGFHLPVGKGATIWEQTAQWQACQCYPASMFDESINAFRSTHTLAFTHEIHRYQSYWFLFYLCQHYNDIRTVADVWNQPMNGAVDFNQSLMALKKLKSADLYKLYFDYALRCVTWDFDACSPYRDKYIGDFQYNCALAGDGSYQVAMRSCPQSTGFNVIPLEVPEAGTPVTVRFTALPAGSPLAESDPGQYMKGINDYATLPAGERHYNNKVNPRFRGFRLGFVALLKDGTRKYFQQDNVVCTGKKESTEEATMTVPDNTAKLWFVVVPAPTVYYQHQWNDEPADDDQWPYRFSIDGTTLGDAANVYVNPTLDGREISNTTITYDLTFPATSASSGDYSGCTVTLSGQAAAALGTAFQLLPADIGGRMTAWAKGGPATGKIMFYAVNPNGRLNDAGSTANGYGHWYDIHGFRCGFYDGNARVFSEFNANALTFSIGQKPGTCRLGDKYTIRQALRYRDNHNKEAVATFVFHVTLGTEKSVKVSTGISKPASVPVTPAPYIYTLGGQRITAKSVEQLPAGVYIVNGRKCVSRGRR</sequence>
<evidence type="ECO:0000313" key="4">
    <source>
        <dbReference type="Proteomes" id="UP001589688"/>
    </source>
</evidence>
<dbReference type="Proteomes" id="UP001589688">
    <property type="component" value="Unassembled WGS sequence"/>
</dbReference>
<name>A0ABV5ZI36_9BACT</name>
<evidence type="ECO:0000256" key="1">
    <source>
        <dbReference type="SAM" id="SignalP"/>
    </source>
</evidence>
<proteinExistence type="predicted"/>
<accession>A0ABV5ZI36</accession>
<dbReference type="RefSeq" id="WP_027953172.1">
    <property type="nucleotide sequence ID" value="NZ_JBHLZF010000001.1"/>
</dbReference>
<reference evidence="3 4" key="1">
    <citation type="submission" date="2024-09" db="EMBL/GenBank/DDBJ databases">
        <authorList>
            <person name="Sun Q."/>
            <person name="Mori K."/>
        </authorList>
    </citation>
    <scope>NUCLEOTIDE SEQUENCE [LARGE SCALE GENOMIC DNA]</scope>
    <source>
        <strain evidence="3 4">ATCC 51272</strain>
    </source>
</reference>
<dbReference type="EMBL" id="JBHLZF010000001">
    <property type="protein sequence ID" value="MFB9897041.1"/>
    <property type="molecule type" value="Genomic_DNA"/>
</dbReference>
<dbReference type="InterPro" id="IPR045690">
    <property type="entry name" value="DUF6055"/>
</dbReference>
<dbReference type="Pfam" id="PF19527">
    <property type="entry name" value="DUF6055"/>
    <property type="match status" value="1"/>
</dbReference>
<keyword evidence="4" id="KW-1185">Reference proteome</keyword>
<organism evidence="3 4">
    <name type="scientific">Hallella seregens ATCC 51272</name>
    <dbReference type="NCBI Taxonomy" id="1336250"/>
    <lineage>
        <taxon>Bacteria</taxon>
        <taxon>Pseudomonadati</taxon>
        <taxon>Bacteroidota</taxon>
        <taxon>Bacteroidia</taxon>
        <taxon>Bacteroidales</taxon>
        <taxon>Prevotellaceae</taxon>
        <taxon>Hallella</taxon>
    </lineage>
</organism>
<evidence type="ECO:0000313" key="3">
    <source>
        <dbReference type="EMBL" id="MFB9897041.1"/>
    </source>
</evidence>